<dbReference type="Proteomes" id="UP000077355">
    <property type="component" value="Unassembled WGS sequence"/>
</dbReference>
<sequence>MDEREVRFNNFVSNQAADLLNDVKSNVSTYGEVRENLLSCERSARWRSAENPYLLVITEAKRQLEKEIDATTKS</sequence>
<dbReference type="EMBL" id="LVJI01000001">
    <property type="protein sequence ID" value="OAB48500.1"/>
    <property type="molecule type" value="Genomic_DNA"/>
</dbReference>
<dbReference type="RefSeq" id="WP_068646152.1">
    <property type="nucleotide sequence ID" value="NZ_CP043611.1"/>
</dbReference>
<gene>
    <name evidence="1" type="ORF">PBAT_02380</name>
</gene>
<dbReference type="AlphaFoldDB" id="A0A162QH32"/>
<keyword evidence="2" id="KW-1185">Reference proteome</keyword>
<organism evidence="1 2">
    <name type="scientific">Paenibacillus antarcticus</name>
    <dbReference type="NCBI Taxonomy" id="253703"/>
    <lineage>
        <taxon>Bacteria</taxon>
        <taxon>Bacillati</taxon>
        <taxon>Bacillota</taxon>
        <taxon>Bacilli</taxon>
        <taxon>Bacillales</taxon>
        <taxon>Paenibacillaceae</taxon>
        <taxon>Paenibacillus</taxon>
    </lineage>
</organism>
<name>A0A162QH32_9BACL</name>
<accession>A0A162QH32</accession>
<comment type="caution">
    <text evidence="1">The sequence shown here is derived from an EMBL/GenBank/DDBJ whole genome shotgun (WGS) entry which is preliminary data.</text>
</comment>
<reference evidence="1 2" key="1">
    <citation type="submission" date="2016-03" db="EMBL/GenBank/DDBJ databases">
        <title>Draft genome sequence of Paenibacillus antarcticus CECT 5836.</title>
        <authorList>
            <person name="Shin S.-K."/>
            <person name="Yi H."/>
        </authorList>
    </citation>
    <scope>NUCLEOTIDE SEQUENCE [LARGE SCALE GENOMIC DNA]</scope>
    <source>
        <strain evidence="1 2">CECT 5836</strain>
    </source>
</reference>
<evidence type="ECO:0000313" key="1">
    <source>
        <dbReference type="EMBL" id="OAB48500.1"/>
    </source>
</evidence>
<evidence type="ECO:0000313" key="2">
    <source>
        <dbReference type="Proteomes" id="UP000077355"/>
    </source>
</evidence>
<dbReference type="OrthoDB" id="9962453at2"/>
<proteinExistence type="predicted"/>
<protein>
    <submittedName>
        <fullName evidence="1">Uncharacterized protein</fullName>
    </submittedName>
</protein>